<sequence>MTRLNASYIRIFLIKSAFLAALFLASCKTEEIEPVNIFEEENLEELISNGETTFLPLDDICGENTLFVNNSRINALGDGYKIKGTIFSESAIGSIAVTNGEFDLLRNASGKINSFEGYGTAQFPKAGFLNDALVMADIFGSWTEYGSGDIFREEDESLPFMDNQCYFRFTLDPFSSFAEDEAGGLAMIKNTLFDYDQLYYDPTDPAVFFDGKMHQYDVKEKPQATANKNGEPKRYKSKKQKTKYSISDVRIGLSLNDNFLFRPLEFSDDLENTVGGTNFEPFGAGFYMSGRIGLKKYPLIFEGESFISSQLGLTQIFDLGFDEALYRRAANGKIFFGHELLEILPLDLEIELGRATLQENIDLNDLFLRFAGEYDMDTKDFFERVIGKEATKFLPSASRNGQMYVNIGSKLSEWEFYMMNQYQLEIPGLTKTTLQKQYFHFTPQRVALGGEMNIPFGLGGTEVKGELNSDGSFLLYGTIHGDIPFGNDVALKGELTLEVSNKGAFLYGMVNLPGSVAGIEVKGQITDEGILLEGRGNVDIKFADGAQLAANLHVKASTSEGVFINGSLMTPLQVAAVAVQGELSARGLMLAGEIHGKVDFGVTKLQSDLVLSASTWGGAEISGMIDVPLQVIGGRMEAYGEILTKNTFKLGASTTATLGFDPFPKVSPSVNFAFSEKEIDISAKAEFCALGECVDAGIKFNPNWSTGHVEICVKPFIKEICI</sequence>
<accession>A0ABT8KTQ4</accession>
<protein>
    <submittedName>
        <fullName evidence="1">Polymer-forming cytoskeletal protein</fullName>
    </submittedName>
</protein>
<dbReference type="PROSITE" id="PS51257">
    <property type="entry name" value="PROKAR_LIPOPROTEIN"/>
    <property type="match status" value="1"/>
</dbReference>
<comment type="caution">
    <text evidence="1">The sequence shown here is derived from an EMBL/GenBank/DDBJ whole genome shotgun (WGS) entry which is preliminary data.</text>
</comment>
<evidence type="ECO:0000313" key="2">
    <source>
        <dbReference type="Proteomes" id="UP001172082"/>
    </source>
</evidence>
<keyword evidence="2" id="KW-1185">Reference proteome</keyword>
<dbReference type="Proteomes" id="UP001172082">
    <property type="component" value="Unassembled WGS sequence"/>
</dbReference>
<dbReference type="EMBL" id="JAUJEA010000010">
    <property type="protein sequence ID" value="MDN5204139.1"/>
    <property type="molecule type" value="Genomic_DNA"/>
</dbReference>
<proteinExistence type="predicted"/>
<gene>
    <name evidence="1" type="ORF">QQ008_22290</name>
</gene>
<name>A0ABT8KTQ4_9BACT</name>
<dbReference type="RefSeq" id="WP_346754163.1">
    <property type="nucleotide sequence ID" value="NZ_JAUJEA010000010.1"/>
</dbReference>
<reference evidence="1" key="1">
    <citation type="submission" date="2023-06" db="EMBL/GenBank/DDBJ databases">
        <title>Genomic of Parafulvivirga corallium.</title>
        <authorList>
            <person name="Wang G."/>
        </authorList>
    </citation>
    <scope>NUCLEOTIDE SEQUENCE</scope>
    <source>
        <strain evidence="1">BMA10</strain>
    </source>
</reference>
<organism evidence="1 2">
    <name type="scientific">Splendidivirga corallicola</name>
    <dbReference type="NCBI Taxonomy" id="3051826"/>
    <lineage>
        <taxon>Bacteria</taxon>
        <taxon>Pseudomonadati</taxon>
        <taxon>Bacteroidota</taxon>
        <taxon>Cytophagia</taxon>
        <taxon>Cytophagales</taxon>
        <taxon>Splendidivirgaceae</taxon>
        <taxon>Splendidivirga</taxon>
    </lineage>
</organism>
<evidence type="ECO:0000313" key="1">
    <source>
        <dbReference type="EMBL" id="MDN5204139.1"/>
    </source>
</evidence>